<keyword evidence="2" id="KW-1185">Reference proteome</keyword>
<name>A0A8R1IFI5_CAEJA</name>
<sequence length="199" mass="21354">MKSLRTIDFPHSPTVASANCKHGLATQVYAQSVRARNTRTTNIILGLGALWRHSGERRSLPTLYSSGVSSHGATLVGVTVCLSPLPVLSLPPIIDFFEGPRWCFARPLGSLFTLAGFVGTLSPLFMALVRMSLVVQLCPSPRSVPLVGFVSVLAASCYPLVEDCCSAADILISSLGSFVRERFTRVALLWTALCSWATG</sequence>
<evidence type="ECO:0000313" key="1">
    <source>
        <dbReference type="EnsemblMetazoa" id="CJA28022.1"/>
    </source>
</evidence>
<accession>A0A8R1IFI5</accession>
<reference evidence="1" key="2">
    <citation type="submission" date="2022-06" db="UniProtKB">
        <authorList>
            <consortium name="EnsemblMetazoa"/>
        </authorList>
    </citation>
    <scope>IDENTIFICATION</scope>
    <source>
        <strain evidence="1">DF5081</strain>
    </source>
</reference>
<reference evidence="2" key="1">
    <citation type="submission" date="2010-08" db="EMBL/GenBank/DDBJ databases">
        <authorList>
            <consortium name="Caenorhabditis japonica Sequencing Consortium"/>
            <person name="Wilson R.K."/>
        </authorList>
    </citation>
    <scope>NUCLEOTIDE SEQUENCE [LARGE SCALE GENOMIC DNA]</scope>
    <source>
        <strain evidence="2">DF5081</strain>
    </source>
</reference>
<proteinExistence type="predicted"/>
<dbReference type="AlphaFoldDB" id="A0A8R1IFI5"/>
<dbReference type="EnsemblMetazoa" id="CJA28022.1">
    <property type="protein sequence ID" value="CJA28022.1"/>
    <property type="gene ID" value="WBGene00183596"/>
</dbReference>
<dbReference type="Proteomes" id="UP000005237">
    <property type="component" value="Unassembled WGS sequence"/>
</dbReference>
<organism evidence="1 2">
    <name type="scientific">Caenorhabditis japonica</name>
    <dbReference type="NCBI Taxonomy" id="281687"/>
    <lineage>
        <taxon>Eukaryota</taxon>
        <taxon>Metazoa</taxon>
        <taxon>Ecdysozoa</taxon>
        <taxon>Nematoda</taxon>
        <taxon>Chromadorea</taxon>
        <taxon>Rhabditida</taxon>
        <taxon>Rhabditina</taxon>
        <taxon>Rhabditomorpha</taxon>
        <taxon>Rhabditoidea</taxon>
        <taxon>Rhabditidae</taxon>
        <taxon>Peloderinae</taxon>
        <taxon>Caenorhabditis</taxon>
    </lineage>
</organism>
<evidence type="ECO:0000313" key="2">
    <source>
        <dbReference type="Proteomes" id="UP000005237"/>
    </source>
</evidence>
<protein>
    <submittedName>
        <fullName evidence="1">Uncharacterized protein</fullName>
    </submittedName>
</protein>